<dbReference type="PANTHER" id="PTHR24168">
    <property type="entry name" value="KN MOTIF AND ANKYRIN REPEAT DOMAIN-CONTAINING"/>
    <property type="match status" value="1"/>
</dbReference>
<feature type="compositionally biased region" description="Basic and acidic residues" evidence="11">
    <location>
        <begin position="312"/>
        <end position="329"/>
    </location>
</feature>
<feature type="compositionally biased region" description="Polar residues" evidence="11">
    <location>
        <begin position="678"/>
        <end position="703"/>
    </location>
</feature>
<dbReference type="GO" id="GO:0008285">
    <property type="term" value="P:negative regulation of cell population proliferation"/>
    <property type="evidence" value="ECO:0007669"/>
    <property type="project" value="TreeGrafter"/>
</dbReference>
<dbReference type="GO" id="GO:2000134">
    <property type="term" value="P:negative regulation of G1/S transition of mitotic cell cycle"/>
    <property type="evidence" value="ECO:0007669"/>
    <property type="project" value="TreeGrafter"/>
</dbReference>
<keyword evidence="3" id="KW-0488">Methylation</keyword>
<evidence type="ECO:0000256" key="3">
    <source>
        <dbReference type="ARBA" id="ARBA00022481"/>
    </source>
</evidence>
<feature type="region of interest" description="Disordered" evidence="11">
    <location>
        <begin position="798"/>
        <end position="821"/>
    </location>
</feature>
<feature type="region of interest" description="Disordered" evidence="11">
    <location>
        <begin position="370"/>
        <end position="393"/>
    </location>
</feature>
<dbReference type="GeneTree" id="ENSGT00940000161012"/>
<feature type="compositionally biased region" description="Low complexity" evidence="11">
    <location>
        <begin position="513"/>
        <end position="525"/>
    </location>
</feature>
<keyword evidence="7" id="KW-0805">Transcription regulation</keyword>
<evidence type="ECO:0000256" key="5">
    <source>
        <dbReference type="ARBA" id="ARBA00022553"/>
    </source>
</evidence>
<sequence length="821" mass="87608">MTQVLQMDSSFPGKAPPQPPPTLHGKEQEPYSVETPYGYRLDLDFLKYVNDIEKGNTLKRLPVQRRPRFGSLPRGYGYTGSWWTSTESLCSNASADSRHSSFSYCAPGYHAPPRTSAGGTAFNFSAARVEKTLLDARRRLEEEREGQRLAGLGSMHGSVAGSTSSLASIRSFSRGTASGTYTPLGSGLSTPISPSPAHLQHVREQMAAALRKIRELEEQVKTIPVLQVKISVLQEEKRQLSVQLKSHKFLGHSLGFSKGRPRGELYIDIPEEEAVTSAASGALSPTTPDGSRQDSGCEIEDTVLVGGGRPGSHREVRSVGVGPERERGARHVGVGVREEDLGLPLGAEALKGQVEQLEGQLRRALLELQAAQQQAEAPRGQPESPVHPPRAEHPVRATSLGWQGGGPVMAVTGQDLQTVVSFSQQPLQREQRTVGIQVYTLEKPTVVGVGTLLRAQGCDSHSPAGRIETSSAVRPNPALEGQHRHGEIEEPSPELPIAVSSRQVREVLQKSEVSSSVPVPSPAVAMETTCNPPLSQRLREGEGTSQHQQMGAGAAQAQEDTLTPASPQSSLRSIMKRKAEGEPGSPSTKKNLQFIGVNGGYESTSSEESSSESSEDESDASEYHEAIERLPETKAEPSEEGVSGKENLPDHVPETETPAEADGTSQSPACGAAEAHGSTHSPALTPTEVDSTDQSPATVSTALHVTEPSPQQSANQSPPVASDPQESSSQTPGNANGPQQATSQSEMQVMCVPQQSSQAADDTNTNPSVTQETRLELSDSLMTALLTVQRALGEPNGFSQQEAVCSPRRPASEQKEAAFFT</sequence>
<dbReference type="Pfam" id="PF12075">
    <property type="entry name" value="KN_motif"/>
    <property type="match status" value="1"/>
</dbReference>
<evidence type="ECO:0000256" key="2">
    <source>
        <dbReference type="ARBA" id="ARBA00004496"/>
    </source>
</evidence>
<evidence type="ECO:0000256" key="8">
    <source>
        <dbReference type="ARBA" id="ARBA00023043"/>
    </source>
</evidence>
<feature type="compositionally biased region" description="Low complexity" evidence="11">
    <location>
        <begin position="708"/>
        <end position="722"/>
    </location>
</feature>
<evidence type="ECO:0000313" key="13">
    <source>
        <dbReference type="Proteomes" id="UP000261540"/>
    </source>
</evidence>
<keyword evidence="13" id="KW-1185">Reference proteome</keyword>
<protein>
    <submittedName>
        <fullName evidence="12">KN motif and ankyrin repeat domains 2</fullName>
    </submittedName>
</protein>
<dbReference type="GO" id="GO:0070563">
    <property type="term" value="P:negative regulation of vitamin D receptor signaling pathway"/>
    <property type="evidence" value="ECO:0007669"/>
    <property type="project" value="TreeGrafter"/>
</dbReference>
<dbReference type="Proteomes" id="UP000261540">
    <property type="component" value="Unplaced"/>
</dbReference>
<evidence type="ECO:0000256" key="4">
    <source>
        <dbReference type="ARBA" id="ARBA00022490"/>
    </source>
</evidence>
<dbReference type="GO" id="GO:0033147">
    <property type="term" value="P:negative regulation of intracellular estrogen receptor signaling pathway"/>
    <property type="evidence" value="ECO:0007669"/>
    <property type="project" value="TreeGrafter"/>
</dbReference>
<dbReference type="GO" id="GO:0005737">
    <property type="term" value="C:cytoplasm"/>
    <property type="evidence" value="ECO:0007669"/>
    <property type="project" value="UniProtKB-SubCell"/>
</dbReference>
<dbReference type="GO" id="GO:0030837">
    <property type="term" value="P:negative regulation of actin filament polymerization"/>
    <property type="evidence" value="ECO:0007669"/>
    <property type="project" value="InterPro"/>
</dbReference>
<feature type="region of interest" description="Disordered" evidence="11">
    <location>
        <begin position="1"/>
        <end position="30"/>
    </location>
</feature>
<comment type="subcellular location">
    <subcellularLocation>
        <location evidence="2">Cytoplasm</location>
    </subcellularLocation>
    <subcellularLocation>
        <location evidence="1">Mitochondrion</location>
    </subcellularLocation>
</comment>
<dbReference type="AlphaFoldDB" id="A0A3B3T7P4"/>
<dbReference type="InterPro" id="IPR021939">
    <property type="entry name" value="KN_motif"/>
</dbReference>
<dbReference type="GO" id="GO:0000122">
    <property type="term" value="P:negative regulation of transcription by RNA polymerase II"/>
    <property type="evidence" value="ECO:0007669"/>
    <property type="project" value="TreeGrafter"/>
</dbReference>
<keyword evidence="9" id="KW-0496">Mitochondrion</keyword>
<keyword evidence="4" id="KW-0963">Cytoplasm</keyword>
<proteinExistence type="predicted"/>
<reference evidence="12" key="1">
    <citation type="submission" date="2025-08" db="UniProtKB">
        <authorList>
            <consortium name="Ensembl"/>
        </authorList>
    </citation>
    <scope>IDENTIFICATION</scope>
</reference>
<feature type="compositionally biased region" description="Low complexity" evidence="11">
    <location>
        <begin position="548"/>
        <end position="558"/>
    </location>
</feature>
<evidence type="ECO:0000256" key="10">
    <source>
        <dbReference type="ARBA" id="ARBA00023163"/>
    </source>
</evidence>
<evidence type="ECO:0000256" key="9">
    <source>
        <dbReference type="ARBA" id="ARBA00023128"/>
    </source>
</evidence>
<dbReference type="Ensembl" id="ENSPKIT00000019664.1">
    <property type="protein sequence ID" value="ENSPKIP00000038670.1"/>
    <property type="gene ID" value="ENSPKIG00000016353.1"/>
</dbReference>
<dbReference type="STRING" id="1676925.ENSPKIP00000038670"/>
<evidence type="ECO:0000256" key="6">
    <source>
        <dbReference type="ARBA" id="ARBA00022737"/>
    </source>
</evidence>
<keyword evidence="5" id="KW-0597">Phosphoprotein</keyword>
<evidence type="ECO:0000256" key="7">
    <source>
        <dbReference type="ARBA" id="ARBA00023015"/>
    </source>
</evidence>
<keyword evidence="6" id="KW-0677">Repeat</keyword>
<evidence type="ECO:0000313" key="12">
    <source>
        <dbReference type="Ensembl" id="ENSPKIP00000038670.1"/>
    </source>
</evidence>
<feature type="compositionally biased region" description="Basic and acidic residues" evidence="11">
    <location>
        <begin position="810"/>
        <end position="821"/>
    </location>
</feature>
<reference evidence="12" key="2">
    <citation type="submission" date="2025-09" db="UniProtKB">
        <authorList>
            <consortium name="Ensembl"/>
        </authorList>
    </citation>
    <scope>IDENTIFICATION</scope>
</reference>
<organism evidence="12 13">
    <name type="scientific">Paramormyrops kingsleyae</name>
    <dbReference type="NCBI Taxonomy" id="1676925"/>
    <lineage>
        <taxon>Eukaryota</taxon>
        <taxon>Metazoa</taxon>
        <taxon>Chordata</taxon>
        <taxon>Craniata</taxon>
        <taxon>Vertebrata</taxon>
        <taxon>Euteleostomi</taxon>
        <taxon>Actinopterygii</taxon>
        <taxon>Neopterygii</taxon>
        <taxon>Teleostei</taxon>
        <taxon>Osteoglossocephala</taxon>
        <taxon>Osteoglossomorpha</taxon>
        <taxon>Osteoglossiformes</taxon>
        <taxon>Mormyridae</taxon>
        <taxon>Paramormyrops</taxon>
    </lineage>
</organism>
<feature type="compositionally biased region" description="Polar residues" evidence="11">
    <location>
        <begin position="724"/>
        <end position="772"/>
    </location>
</feature>
<feature type="compositionally biased region" description="Low complexity" evidence="11">
    <location>
        <begin position="370"/>
        <end position="383"/>
    </location>
</feature>
<feature type="compositionally biased region" description="Acidic residues" evidence="11">
    <location>
        <begin position="609"/>
        <end position="620"/>
    </location>
</feature>
<feature type="region of interest" description="Disordered" evidence="11">
    <location>
        <begin position="511"/>
        <end position="773"/>
    </location>
</feature>
<keyword evidence="8" id="KW-0040">ANK repeat</keyword>
<feature type="compositionally biased region" description="Polar residues" evidence="11">
    <location>
        <begin position="559"/>
        <end position="572"/>
    </location>
</feature>
<feature type="region of interest" description="Disordered" evidence="11">
    <location>
        <begin position="458"/>
        <end position="496"/>
    </location>
</feature>
<evidence type="ECO:0000256" key="11">
    <source>
        <dbReference type="SAM" id="MobiDB-lite"/>
    </source>
</evidence>
<evidence type="ECO:0000256" key="1">
    <source>
        <dbReference type="ARBA" id="ARBA00004173"/>
    </source>
</evidence>
<feature type="region of interest" description="Disordered" evidence="11">
    <location>
        <begin position="303"/>
        <end position="329"/>
    </location>
</feature>
<accession>A0A3B3T7P4</accession>
<feature type="compositionally biased region" description="Basic and acidic residues" evidence="11">
    <location>
        <begin position="621"/>
        <end position="637"/>
    </location>
</feature>
<dbReference type="InterPro" id="IPR047184">
    <property type="entry name" value="KANK1-4"/>
</dbReference>
<keyword evidence="10" id="KW-0804">Transcription</keyword>
<name>A0A3B3T7P4_9TELE</name>
<dbReference type="PANTHER" id="PTHR24168:SF0">
    <property type="entry name" value="KN MOTIF AND ANKYRIN REPEAT DOMAIN-CONTAINING PROTEIN 2"/>
    <property type="match status" value="1"/>
</dbReference>